<dbReference type="EMBL" id="JAMSLR010000011">
    <property type="protein sequence ID" value="MCM8750110.1"/>
    <property type="molecule type" value="Genomic_DNA"/>
</dbReference>
<evidence type="ECO:0000313" key="6">
    <source>
        <dbReference type="Proteomes" id="UP001165306"/>
    </source>
</evidence>
<evidence type="ECO:0000313" key="5">
    <source>
        <dbReference type="EMBL" id="MCM8750110.1"/>
    </source>
</evidence>
<reference evidence="5" key="1">
    <citation type="submission" date="2022-06" db="EMBL/GenBank/DDBJ databases">
        <title>CFH 74404 Thermomicrobiaceae sp.</title>
        <authorList>
            <person name="Ming H."/>
            <person name="Li W.-J."/>
            <person name="Zhao Z."/>
        </authorList>
    </citation>
    <scope>NUCLEOTIDE SEQUENCE</scope>
    <source>
        <strain evidence="5">CFH 74404</strain>
    </source>
</reference>
<dbReference type="PROSITE" id="PS51462">
    <property type="entry name" value="NUDIX"/>
    <property type="match status" value="1"/>
</dbReference>
<dbReference type="InterPro" id="IPR020476">
    <property type="entry name" value="Nudix_hydrolase"/>
</dbReference>
<dbReference type="Pfam" id="PF00293">
    <property type="entry name" value="NUDIX"/>
    <property type="match status" value="1"/>
</dbReference>
<sequence>MVGDTPESDVLGAHQAGIPAILVAEEPPRYPTAGDFRNPDACIRTLLDLFEPGRSIRQWTRPSHPWPERVAPGVAAVVLDGDGRVLLVKRADNGRWGLPMGQVERGETVAEAVARELREEVGLEVRVLRLVGVYSEPASQVFVYPSGEAVQFVTCCLLCEISGGALRADDAEILDAAFFPPDALPDDLLSMHPRWLADALAGQTAAFVR</sequence>
<dbReference type="GO" id="GO:0016787">
    <property type="term" value="F:hydrolase activity"/>
    <property type="evidence" value="ECO:0007669"/>
    <property type="project" value="UniProtKB-KW"/>
</dbReference>
<dbReference type="PANTHER" id="PTHR43046">
    <property type="entry name" value="GDP-MANNOSE MANNOSYL HYDROLASE"/>
    <property type="match status" value="1"/>
</dbReference>
<comment type="similarity">
    <text evidence="3">Belongs to the Nudix hydrolase family.</text>
</comment>
<comment type="cofactor">
    <cofactor evidence="1">
        <name>Mg(2+)</name>
        <dbReference type="ChEBI" id="CHEBI:18420"/>
    </cofactor>
</comment>
<dbReference type="SUPFAM" id="SSF55811">
    <property type="entry name" value="Nudix"/>
    <property type="match status" value="1"/>
</dbReference>
<dbReference type="PROSITE" id="PS00893">
    <property type="entry name" value="NUDIX_BOX"/>
    <property type="match status" value="1"/>
</dbReference>
<dbReference type="AlphaFoldDB" id="A0AA41WHG2"/>
<accession>A0AA41WHG2</accession>
<feature type="domain" description="Nudix hydrolase" evidence="4">
    <location>
        <begin position="69"/>
        <end position="202"/>
    </location>
</feature>
<dbReference type="PANTHER" id="PTHR43046:SF2">
    <property type="entry name" value="8-OXO-DGTP DIPHOSPHATASE-RELATED"/>
    <property type="match status" value="1"/>
</dbReference>
<dbReference type="InterPro" id="IPR023214">
    <property type="entry name" value="HAD_sf"/>
</dbReference>
<dbReference type="Pfam" id="PF13242">
    <property type="entry name" value="Hydrolase_like"/>
    <property type="match status" value="1"/>
</dbReference>
<proteinExistence type="inferred from homology"/>
<evidence type="ECO:0000256" key="3">
    <source>
        <dbReference type="RuleBase" id="RU003476"/>
    </source>
</evidence>
<protein>
    <submittedName>
        <fullName evidence="5">NUDIX domain-containing protein</fullName>
    </submittedName>
</protein>
<evidence type="ECO:0000256" key="1">
    <source>
        <dbReference type="ARBA" id="ARBA00001946"/>
    </source>
</evidence>
<dbReference type="SUPFAM" id="SSF56784">
    <property type="entry name" value="HAD-like"/>
    <property type="match status" value="1"/>
</dbReference>
<dbReference type="InterPro" id="IPR020084">
    <property type="entry name" value="NUDIX_hydrolase_CS"/>
</dbReference>
<keyword evidence="6" id="KW-1185">Reference proteome</keyword>
<dbReference type="Proteomes" id="UP001165306">
    <property type="component" value="Unassembled WGS sequence"/>
</dbReference>
<organism evidence="5 6">
    <name type="scientific">Thermalbibacter longus</name>
    <dbReference type="NCBI Taxonomy" id="2951981"/>
    <lineage>
        <taxon>Bacteria</taxon>
        <taxon>Pseudomonadati</taxon>
        <taxon>Thermomicrobiota</taxon>
        <taxon>Thermomicrobia</taxon>
        <taxon>Thermomicrobiales</taxon>
        <taxon>Thermomicrobiaceae</taxon>
        <taxon>Thermalbibacter</taxon>
    </lineage>
</organism>
<comment type="caution">
    <text evidence="5">The sequence shown here is derived from an EMBL/GenBank/DDBJ whole genome shotgun (WGS) entry which is preliminary data.</text>
</comment>
<keyword evidence="2 3" id="KW-0378">Hydrolase</keyword>
<name>A0AA41WHG2_9BACT</name>
<dbReference type="Gene3D" id="3.40.50.1000">
    <property type="entry name" value="HAD superfamily/HAD-like"/>
    <property type="match status" value="1"/>
</dbReference>
<evidence type="ECO:0000256" key="2">
    <source>
        <dbReference type="ARBA" id="ARBA00022801"/>
    </source>
</evidence>
<dbReference type="Gene3D" id="3.90.79.10">
    <property type="entry name" value="Nucleoside Triphosphate Pyrophosphohydrolase"/>
    <property type="match status" value="1"/>
</dbReference>
<gene>
    <name evidence="5" type="ORF">NET02_13230</name>
</gene>
<dbReference type="InterPro" id="IPR015797">
    <property type="entry name" value="NUDIX_hydrolase-like_dom_sf"/>
</dbReference>
<dbReference type="InterPro" id="IPR036412">
    <property type="entry name" value="HAD-like_sf"/>
</dbReference>
<evidence type="ECO:0000259" key="4">
    <source>
        <dbReference type="PROSITE" id="PS51462"/>
    </source>
</evidence>
<dbReference type="InterPro" id="IPR000086">
    <property type="entry name" value="NUDIX_hydrolase_dom"/>
</dbReference>
<dbReference type="PRINTS" id="PR00502">
    <property type="entry name" value="NUDIXFAMILY"/>
</dbReference>